<name>A0A2I1DHQ3_ASPC2</name>
<feature type="chain" id="PRO_5014166862" evidence="1">
    <location>
        <begin position="19"/>
        <end position="117"/>
    </location>
</feature>
<reference evidence="2" key="1">
    <citation type="submission" date="2016-12" db="EMBL/GenBank/DDBJ databases">
        <title>The genomes of Aspergillus section Nigri reveals drivers in fungal speciation.</title>
        <authorList>
            <consortium name="DOE Joint Genome Institute"/>
            <person name="Vesth T.C."/>
            <person name="Nybo J."/>
            <person name="Theobald S."/>
            <person name="Brandl J."/>
            <person name="Frisvad J.C."/>
            <person name="Nielsen K.F."/>
            <person name="Lyhne E.K."/>
            <person name="Kogle M.E."/>
            <person name="Kuo A."/>
            <person name="Riley R."/>
            <person name="Clum A."/>
            <person name="Nolan M."/>
            <person name="Lipzen A."/>
            <person name="Salamov A."/>
            <person name="Henrissat B."/>
            <person name="Wiebenga A."/>
            <person name="De vries R.P."/>
            <person name="Grigoriev I.V."/>
            <person name="Mortensen U.H."/>
            <person name="Andersen M.R."/>
            <person name="Baker S.E."/>
        </authorList>
    </citation>
    <scope>NUCLEOTIDE SEQUENCE</scope>
    <source>
        <strain evidence="2">IBT 28561</strain>
    </source>
</reference>
<evidence type="ECO:0000313" key="3">
    <source>
        <dbReference type="Proteomes" id="UP000234254"/>
    </source>
</evidence>
<accession>A0A2I1DHQ3</accession>
<keyword evidence="1" id="KW-0732">Signal</keyword>
<protein>
    <submittedName>
        <fullName evidence="2">Uncharacterized protein</fullName>
    </submittedName>
</protein>
<gene>
    <name evidence="2" type="ORF">P168DRAFT_324360</name>
</gene>
<evidence type="ECO:0000313" key="2">
    <source>
        <dbReference type="EMBL" id="PKY09398.1"/>
    </source>
</evidence>
<organism evidence="2 3">
    <name type="scientific">Aspergillus campestris (strain IBT 28561)</name>
    <dbReference type="NCBI Taxonomy" id="1392248"/>
    <lineage>
        <taxon>Eukaryota</taxon>
        <taxon>Fungi</taxon>
        <taxon>Dikarya</taxon>
        <taxon>Ascomycota</taxon>
        <taxon>Pezizomycotina</taxon>
        <taxon>Eurotiomycetes</taxon>
        <taxon>Eurotiomycetidae</taxon>
        <taxon>Eurotiales</taxon>
        <taxon>Aspergillaceae</taxon>
        <taxon>Aspergillus</taxon>
        <taxon>Aspergillus subgen. Circumdati</taxon>
    </lineage>
</organism>
<comment type="caution">
    <text evidence="2">The sequence shown here is derived from an EMBL/GenBank/DDBJ whole genome shotgun (WGS) entry which is preliminary data.</text>
</comment>
<evidence type="ECO:0000256" key="1">
    <source>
        <dbReference type="SAM" id="SignalP"/>
    </source>
</evidence>
<sequence length="117" mass="12097">MYFIKPLAGLALATMAQAKCGDADACVGTEFCTTATFTSPSSTTITTCVPTATCLGVYADCVSGGGGQGCCSTYCAATKCRPTDPKWPGCREDNGPCLADENCCYDNKCIEGLCTRV</sequence>
<proteinExistence type="predicted"/>
<dbReference type="GeneID" id="36548355"/>
<dbReference type="VEuPathDB" id="FungiDB:P168DRAFT_324360"/>
<dbReference type="RefSeq" id="XP_024697992.1">
    <property type="nucleotide sequence ID" value="XM_024840831.1"/>
</dbReference>
<feature type="signal peptide" evidence="1">
    <location>
        <begin position="1"/>
        <end position="18"/>
    </location>
</feature>
<dbReference type="OrthoDB" id="4507040at2759"/>
<dbReference type="Proteomes" id="UP000234254">
    <property type="component" value="Unassembled WGS sequence"/>
</dbReference>
<dbReference type="AlphaFoldDB" id="A0A2I1DHQ3"/>
<dbReference type="EMBL" id="MSFM01000001">
    <property type="protein sequence ID" value="PKY09398.1"/>
    <property type="molecule type" value="Genomic_DNA"/>
</dbReference>
<keyword evidence="3" id="KW-1185">Reference proteome</keyword>